<dbReference type="Proteomes" id="UP001652397">
    <property type="component" value="Unassembled WGS sequence"/>
</dbReference>
<dbReference type="Pfam" id="PF07675">
    <property type="entry name" value="Cleaved_Adhesin"/>
    <property type="match status" value="1"/>
</dbReference>
<evidence type="ECO:0000313" key="2">
    <source>
        <dbReference type="EMBL" id="MCU6789445.1"/>
    </source>
</evidence>
<dbReference type="EMBL" id="JAOQJE010000008">
    <property type="protein sequence ID" value="MCU6789445.1"/>
    <property type="molecule type" value="Genomic_DNA"/>
</dbReference>
<sequence>MSYTPVAYTANGSTLVYSNTPEAIKGTTLGSGRKKCLYTVKYNLPVNQIVNIEYYHSNQSGGNLTFGVYLANTGTTAARYVIRRISGQSGSTSQSAAIALKCNKSFYQSSINSAQDSPLNPNMGRVICKQTVGAPTTINGKVEIQAMTSGLVAYVVFYDSTYVSTPTASNLVRAEDDNLNRTSAVFTYNHRSTSTITPVVGRQYLLYATEGDSTVSSPLTFNPGEYPLSASQATAGKDGIGTQRADGKNTKWLCLGNYGCVYDINFVSTKNRIAKIAPIRANNCCFMARANGGVWYDYSNITKNNPYTVRLDSLNQLSLVLVGGNTGDLKLYFEDA</sequence>
<dbReference type="RefSeq" id="WP_147574237.1">
    <property type="nucleotide sequence ID" value="NZ_JAOQJE010000008.1"/>
</dbReference>
<proteinExistence type="predicted"/>
<feature type="domain" description="Cleaved adhesin" evidence="1">
    <location>
        <begin position="7"/>
        <end position="84"/>
    </location>
</feature>
<comment type="caution">
    <text evidence="2">The sequence shown here is derived from an EMBL/GenBank/DDBJ whole genome shotgun (WGS) entry which is preliminary data.</text>
</comment>
<organism evidence="2 3">
    <name type="scientific">Agathobaculum ammoniilyticum</name>
    <dbReference type="NCBI Taxonomy" id="2981778"/>
    <lineage>
        <taxon>Bacteria</taxon>
        <taxon>Bacillati</taxon>
        <taxon>Bacillota</taxon>
        <taxon>Clostridia</taxon>
        <taxon>Eubacteriales</taxon>
        <taxon>Butyricicoccaceae</taxon>
        <taxon>Agathobaculum</taxon>
    </lineage>
</organism>
<dbReference type="InterPro" id="IPR011628">
    <property type="entry name" value="Cleaved_adhesin"/>
</dbReference>
<evidence type="ECO:0000259" key="1">
    <source>
        <dbReference type="Pfam" id="PF07675"/>
    </source>
</evidence>
<keyword evidence="3" id="KW-1185">Reference proteome</keyword>
<name>A0ABT2U4E8_9FIRM</name>
<protein>
    <recommendedName>
        <fullName evidence="1">Cleaved adhesin domain-containing protein</fullName>
    </recommendedName>
</protein>
<gene>
    <name evidence="2" type="ORF">OCV66_10150</name>
</gene>
<reference evidence="2 3" key="1">
    <citation type="journal article" date="2021" name="ISME Commun">
        <title>Automated analysis of genomic sequences facilitates high-throughput and comprehensive description of bacteria.</title>
        <authorList>
            <person name="Hitch T.C.A."/>
        </authorList>
    </citation>
    <scope>NUCLEOTIDE SEQUENCE [LARGE SCALE GENOMIC DNA]</scope>
    <source>
        <strain evidence="2 3">Sanger_34</strain>
    </source>
</reference>
<evidence type="ECO:0000313" key="3">
    <source>
        <dbReference type="Proteomes" id="UP001652397"/>
    </source>
</evidence>
<accession>A0ABT2U4E8</accession>